<accession>A0A3D8SK04</accession>
<dbReference type="RefSeq" id="XP_026606116.1">
    <property type="nucleotide sequence ID" value="XM_026745250.1"/>
</dbReference>
<dbReference type="Proteomes" id="UP000256690">
    <property type="component" value="Unassembled WGS sequence"/>
</dbReference>
<reference evidence="1 2" key="1">
    <citation type="journal article" date="2018" name="IMA Fungus">
        <title>IMA Genome-F 9: Draft genome sequence of Annulohypoxylon stygium, Aspergillus mulundensis, Berkeleyomyces basicola (syn. Thielaviopsis basicola), Ceratocystis smalleyi, two Cercospora beticola strains, Coleophoma cylindrospora, Fusarium fracticaudum, Phialophora cf. hyalina, and Morchella septimelata.</title>
        <authorList>
            <person name="Wingfield B.D."/>
            <person name="Bills G.F."/>
            <person name="Dong Y."/>
            <person name="Huang W."/>
            <person name="Nel W.J."/>
            <person name="Swalarsk-Parry B.S."/>
            <person name="Vaghefi N."/>
            <person name="Wilken P.M."/>
            <person name="An Z."/>
            <person name="de Beer Z.W."/>
            <person name="De Vos L."/>
            <person name="Chen L."/>
            <person name="Duong T.A."/>
            <person name="Gao Y."/>
            <person name="Hammerbacher A."/>
            <person name="Kikkert J.R."/>
            <person name="Li Y."/>
            <person name="Li H."/>
            <person name="Li K."/>
            <person name="Li Q."/>
            <person name="Liu X."/>
            <person name="Ma X."/>
            <person name="Naidoo K."/>
            <person name="Pethybridge S.J."/>
            <person name="Sun J."/>
            <person name="Steenkamp E.T."/>
            <person name="van der Nest M.A."/>
            <person name="van Wyk S."/>
            <person name="Wingfield M.J."/>
            <person name="Xiong C."/>
            <person name="Yue Q."/>
            <person name="Zhang X."/>
        </authorList>
    </citation>
    <scope>NUCLEOTIDE SEQUENCE [LARGE SCALE GENOMIC DNA]</scope>
    <source>
        <strain evidence="1 2">DSM 5745</strain>
    </source>
</reference>
<sequence>MSNECAGAIPAAYAAQIFDEAKVPYVLWGHWAVAMFGRNKAFPDVDFIIADAEPNAATKPLDTAIAALSAKGIHRCTDASCQEWTSDRAPPVTAPVNVKDPIDWEEVGQNLADNRLHAVGDAHFHLESTYTYFTVLTLYSQTRILWWMPRLSLQPVTPTDPNFMLTNDVRLFPPGPRGPTGPWTELYPVRILRINKLAEAIILLRIRDGHRGDVNRCWERMWLNLLGDTPADGQLTPQMLKLREEINPRYRIIVDQFCGLPTGRTARIGLIWKEFRDEMLETGEMGRMPSLHPKDVIQRMGKYLP</sequence>
<evidence type="ECO:0000313" key="2">
    <source>
        <dbReference type="Proteomes" id="UP000256690"/>
    </source>
</evidence>
<dbReference type="AlphaFoldDB" id="A0A3D8SK04"/>
<evidence type="ECO:0000313" key="1">
    <source>
        <dbReference type="EMBL" id="RDW86592.1"/>
    </source>
</evidence>
<comment type="caution">
    <text evidence="1">The sequence shown here is derived from an EMBL/GenBank/DDBJ whole genome shotgun (WGS) entry which is preliminary data.</text>
</comment>
<keyword evidence="2" id="KW-1185">Reference proteome</keyword>
<organism evidence="1 2">
    <name type="scientific">Aspergillus mulundensis</name>
    <dbReference type="NCBI Taxonomy" id="1810919"/>
    <lineage>
        <taxon>Eukaryota</taxon>
        <taxon>Fungi</taxon>
        <taxon>Dikarya</taxon>
        <taxon>Ascomycota</taxon>
        <taxon>Pezizomycotina</taxon>
        <taxon>Eurotiomycetes</taxon>
        <taxon>Eurotiomycetidae</taxon>
        <taxon>Eurotiales</taxon>
        <taxon>Aspergillaceae</taxon>
        <taxon>Aspergillus</taxon>
        <taxon>Aspergillus subgen. Nidulantes</taxon>
    </lineage>
</organism>
<proteinExistence type="predicted"/>
<gene>
    <name evidence="1" type="ORF">DSM5745_03234</name>
</gene>
<protein>
    <submittedName>
        <fullName evidence="1">Uncharacterized protein</fullName>
    </submittedName>
</protein>
<dbReference type="GeneID" id="38113604"/>
<dbReference type="OrthoDB" id="4499271at2759"/>
<name>A0A3D8SK04_9EURO</name>
<dbReference type="EMBL" id="PVWQ01000003">
    <property type="protein sequence ID" value="RDW86592.1"/>
    <property type="molecule type" value="Genomic_DNA"/>
</dbReference>